<gene>
    <name evidence="3" type="ORF">DDR33_04940</name>
</gene>
<keyword evidence="1" id="KW-0812">Transmembrane</keyword>
<dbReference type="InterPro" id="IPR018677">
    <property type="entry name" value="DUF2157"/>
</dbReference>
<name>A0A2U2PJY2_9SPHI</name>
<reference evidence="3 4" key="1">
    <citation type="submission" date="2018-04" db="EMBL/GenBank/DDBJ databases">
        <title>Pedobacter chongqingensis sp. nov., isolated from a rottenly hemp rope.</title>
        <authorList>
            <person name="Cai Y."/>
        </authorList>
    </citation>
    <scope>NUCLEOTIDE SEQUENCE [LARGE SCALE GENOMIC DNA]</scope>
    <source>
        <strain evidence="3 4">FJ4-8</strain>
    </source>
</reference>
<feature type="domain" description="DUF2157" evidence="2">
    <location>
        <begin position="47"/>
        <end position="154"/>
    </location>
</feature>
<evidence type="ECO:0000313" key="4">
    <source>
        <dbReference type="Proteomes" id="UP000245647"/>
    </source>
</evidence>
<protein>
    <submittedName>
        <fullName evidence="3">DUF2157 domain-containing protein</fullName>
    </submittedName>
</protein>
<dbReference type="RefSeq" id="WP_109414662.1">
    <property type="nucleotide sequence ID" value="NZ_QEAS01000003.1"/>
</dbReference>
<feature type="transmembrane region" description="Helical" evidence="1">
    <location>
        <begin position="264"/>
        <end position="286"/>
    </location>
</feature>
<keyword evidence="4" id="KW-1185">Reference proteome</keyword>
<feature type="transmembrane region" description="Helical" evidence="1">
    <location>
        <begin position="130"/>
        <end position="147"/>
    </location>
</feature>
<evidence type="ECO:0000313" key="3">
    <source>
        <dbReference type="EMBL" id="PWG81716.1"/>
    </source>
</evidence>
<dbReference type="Pfam" id="PF09925">
    <property type="entry name" value="DUF2157"/>
    <property type="match status" value="1"/>
</dbReference>
<dbReference type="OrthoDB" id="327621at2"/>
<proteinExistence type="predicted"/>
<comment type="caution">
    <text evidence="3">The sequence shown here is derived from an EMBL/GenBank/DDBJ whole genome shotgun (WGS) entry which is preliminary data.</text>
</comment>
<feature type="transmembrane region" description="Helical" evidence="1">
    <location>
        <begin position="292"/>
        <end position="313"/>
    </location>
</feature>
<dbReference type="AlphaFoldDB" id="A0A2U2PJY2"/>
<dbReference type="Proteomes" id="UP000245647">
    <property type="component" value="Unassembled WGS sequence"/>
</dbReference>
<feature type="transmembrane region" description="Helical" evidence="1">
    <location>
        <begin position="104"/>
        <end position="124"/>
    </location>
</feature>
<evidence type="ECO:0000256" key="1">
    <source>
        <dbReference type="SAM" id="Phobius"/>
    </source>
</evidence>
<organism evidence="3 4">
    <name type="scientific">Pararcticibacter amylolyticus</name>
    <dbReference type="NCBI Taxonomy" id="2173175"/>
    <lineage>
        <taxon>Bacteria</taxon>
        <taxon>Pseudomonadati</taxon>
        <taxon>Bacteroidota</taxon>
        <taxon>Sphingobacteriia</taxon>
        <taxon>Sphingobacteriales</taxon>
        <taxon>Sphingobacteriaceae</taxon>
        <taxon>Pararcticibacter</taxon>
    </lineage>
</organism>
<evidence type="ECO:0000259" key="2">
    <source>
        <dbReference type="Pfam" id="PF09925"/>
    </source>
</evidence>
<feature type="transmembrane region" description="Helical" evidence="1">
    <location>
        <begin position="49"/>
        <end position="69"/>
    </location>
</feature>
<sequence>MAQKIPERDLIHIFSRYSSMKPAGIEAFLTEKKVYADTPAWIKFIDKSLMLLGVIFSVAGIIFFFAYNWQDMHKFVKLALVQGLLITAVMVVVLSRLDLLIRNLILLGASLLTGALFALFGQIYQTGADAYDFFLGWTIFIVLWTVVSGFAPLWLLLTGLINITVVLYAEQIAGDWSAPLVYCILFVVNTALYVSLALPGKTLLLTEVPKWFSNTLAAAAVTCSTISIVSGIIYRYDTAWYISFILVLLAYITALVYSFKSRKVFHLFIVPLSVIIIVAGFLVDTAKGNDTLVFFIVSLFIVSSVSVLISQILKLNRAWNGR</sequence>
<feature type="transmembrane region" description="Helical" evidence="1">
    <location>
        <begin position="75"/>
        <end position="97"/>
    </location>
</feature>
<dbReference type="EMBL" id="QEAS01000003">
    <property type="protein sequence ID" value="PWG81716.1"/>
    <property type="molecule type" value="Genomic_DNA"/>
</dbReference>
<feature type="transmembrane region" description="Helical" evidence="1">
    <location>
        <begin position="211"/>
        <end position="233"/>
    </location>
</feature>
<keyword evidence="1" id="KW-0472">Membrane</keyword>
<accession>A0A2U2PJY2</accession>
<keyword evidence="1" id="KW-1133">Transmembrane helix</keyword>
<feature type="transmembrane region" description="Helical" evidence="1">
    <location>
        <begin position="239"/>
        <end position="257"/>
    </location>
</feature>
<feature type="transmembrane region" description="Helical" evidence="1">
    <location>
        <begin position="179"/>
        <end position="199"/>
    </location>
</feature>